<evidence type="ECO:0000256" key="9">
    <source>
        <dbReference type="SAM" id="Phobius"/>
    </source>
</evidence>
<dbReference type="Pfam" id="PF02518">
    <property type="entry name" value="HATPase_c"/>
    <property type="match status" value="1"/>
</dbReference>
<evidence type="ECO:0000256" key="2">
    <source>
        <dbReference type="ARBA" id="ARBA00012438"/>
    </source>
</evidence>
<dbReference type="GO" id="GO:0016301">
    <property type="term" value="F:kinase activity"/>
    <property type="evidence" value="ECO:0007669"/>
    <property type="project" value="UniProtKB-KW"/>
</dbReference>
<reference evidence="12 13" key="1">
    <citation type="submission" date="2023-03" db="EMBL/GenBank/DDBJ databases">
        <title>Draft genome sequence of Streptomyces sp. RB6PN23 isolated from peat swamp forest in Thailand.</title>
        <authorList>
            <person name="Klaysubun C."/>
            <person name="Duangmal K."/>
        </authorList>
    </citation>
    <scope>NUCLEOTIDE SEQUENCE [LARGE SCALE GENOMIC DNA]</scope>
    <source>
        <strain evidence="12 13">RB6PN23</strain>
    </source>
</reference>
<evidence type="ECO:0000256" key="6">
    <source>
        <dbReference type="ARBA" id="ARBA00022777"/>
    </source>
</evidence>
<evidence type="ECO:0000259" key="11">
    <source>
        <dbReference type="Pfam" id="PF07730"/>
    </source>
</evidence>
<evidence type="ECO:0000256" key="7">
    <source>
        <dbReference type="ARBA" id="ARBA00022840"/>
    </source>
</evidence>
<keyword evidence="8" id="KW-0902">Two-component regulatory system</keyword>
<keyword evidence="4" id="KW-0808">Transferase</keyword>
<keyword evidence="5" id="KW-0547">Nucleotide-binding</keyword>
<keyword evidence="3" id="KW-0597">Phosphoprotein</keyword>
<dbReference type="Pfam" id="PF07730">
    <property type="entry name" value="HisKA_3"/>
    <property type="match status" value="1"/>
</dbReference>
<keyword evidence="7" id="KW-0067">ATP-binding</keyword>
<dbReference type="PANTHER" id="PTHR24421:SF10">
    <property type="entry name" value="NITRATE_NITRITE SENSOR PROTEIN NARQ"/>
    <property type="match status" value="1"/>
</dbReference>
<dbReference type="Proteomes" id="UP001216579">
    <property type="component" value="Unassembled WGS sequence"/>
</dbReference>
<evidence type="ECO:0000256" key="3">
    <source>
        <dbReference type="ARBA" id="ARBA00022553"/>
    </source>
</evidence>
<sequence>MSSTGPDLAPDAPRPGAAATRKILGGSRFADDLFRPFIAVTAIVVTATEFPDHRLIAPTLTTALFALVSLIALGSNLPWDRLPDHWQIALAATYAVLAAVLLPLARPTLAPMFAFIASAVAGAKLPSRRAAFGVAITGALSCAVAVTIVSHVEPTPGQWPWWLALSVGLPVYIGISRRDRQDAVDSARRAAAETRRAADAEAQNAALRERGRIAREIHDVLGHSLSGIALQLDMADALSDSGRVDEATAAIRRARAMAVDSIAETRRAVHALREDTLPLHEALRLMADGEQVDFTLRGEVAAVTVETAQTVIRAAQEALTNAVKYAPGAARTMTLEFRSDSVLLTVVNGPSERRHPASVAQGTGVGLVGMRERAALLGGTLRAGPDVDGGSGAGWIVRLEVPR</sequence>
<dbReference type="CDD" id="cd16917">
    <property type="entry name" value="HATPase_UhpB-NarQ-NarX-like"/>
    <property type="match status" value="1"/>
</dbReference>
<evidence type="ECO:0000256" key="8">
    <source>
        <dbReference type="ARBA" id="ARBA00023012"/>
    </source>
</evidence>
<evidence type="ECO:0000259" key="10">
    <source>
        <dbReference type="Pfam" id="PF02518"/>
    </source>
</evidence>
<feature type="transmembrane region" description="Helical" evidence="9">
    <location>
        <begin position="132"/>
        <end position="152"/>
    </location>
</feature>
<dbReference type="InterPro" id="IPR036890">
    <property type="entry name" value="HATPase_C_sf"/>
</dbReference>
<keyword evidence="9" id="KW-0812">Transmembrane</keyword>
<accession>A0ABT5ZE42</accession>
<evidence type="ECO:0000256" key="4">
    <source>
        <dbReference type="ARBA" id="ARBA00022679"/>
    </source>
</evidence>
<dbReference type="RefSeq" id="WP_276091949.1">
    <property type="nucleotide sequence ID" value="NZ_JARJBC010000001.1"/>
</dbReference>
<feature type="domain" description="Histidine kinase/HSP90-like ATPase" evidence="10">
    <location>
        <begin position="310"/>
        <end position="401"/>
    </location>
</feature>
<keyword evidence="6 12" id="KW-0418">Kinase</keyword>
<evidence type="ECO:0000313" key="12">
    <source>
        <dbReference type="EMBL" id="MDF3288097.1"/>
    </source>
</evidence>
<dbReference type="EC" id="2.7.13.3" evidence="2"/>
<feature type="transmembrane region" description="Helical" evidence="9">
    <location>
        <begin position="55"/>
        <end position="73"/>
    </location>
</feature>
<dbReference type="InterPro" id="IPR003594">
    <property type="entry name" value="HATPase_dom"/>
</dbReference>
<feature type="domain" description="Signal transduction histidine kinase subgroup 3 dimerisation and phosphoacceptor" evidence="11">
    <location>
        <begin position="209"/>
        <end position="277"/>
    </location>
</feature>
<organism evidence="12 13">
    <name type="scientific">Streptomyces silvisoli</name>
    <dbReference type="NCBI Taxonomy" id="3034235"/>
    <lineage>
        <taxon>Bacteria</taxon>
        <taxon>Bacillati</taxon>
        <taxon>Actinomycetota</taxon>
        <taxon>Actinomycetes</taxon>
        <taxon>Kitasatosporales</taxon>
        <taxon>Streptomycetaceae</taxon>
        <taxon>Streptomyces</taxon>
    </lineage>
</organism>
<dbReference type="InterPro" id="IPR050482">
    <property type="entry name" value="Sensor_HK_TwoCompSys"/>
</dbReference>
<evidence type="ECO:0000256" key="5">
    <source>
        <dbReference type="ARBA" id="ARBA00022741"/>
    </source>
</evidence>
<dbReference type="Gene3D" id="1.20.5.1930">
    <property type="match status" value="1"/>
</dbReference>
<dbReference type="SUPFAM" id="SSF55874">
    <property type="entry name" value="ATPase domain of HSP90 chaperone/DNA topoisomerase II/histidine kinase"/>
    <property type="match status" value="1"/>
</dbReference>
<dbReference type="PANTHER" id="PTHR24421">
    <property type="entry name" value="NITRATE/NITRITE SENSOR PROTEIN NARX-RELATED"/>
    <property type="match status" value="1"/>
</dbReference>
<dbReference type="InterPro" id="IPR011712">
    <property type="entry name" value="Sig_transdc_His_kin_sub3_dim/P"/>
</dbReference>
<evidence type="ECO:0000256" key="1">
    <source>
        <dbReference type="ARBA" id="ARBA00000085"/>
    </source>
</evidence>
<keyword evidence="9" id="KW-1133">Transmembrane helix</keyword>
<gene>
    <name evidence="12" type="ORF">P3G67_02385</name>
</gene>
<keyword evidence="13" id="KW-1185">Reference proteome</keyword>
<evidence type="ECO:0000313" key="13">
    <source>
        <dbReference type="Proteomes" id="UP001216579"/>
    </source>
</evidence>
<dbReference type="Gene3D" id="3.30.565.10">
    <property type="entry name" value="Histidine kinase-like ATPase, C-terminal domain"/>
    <property type="match status" value="1"/>
</dbReference>
<feature type="transmembrane region" description="Helical" evidence="9">
    <location>
        <begin position="85"/>
        <end position="102"/>
    </location>
</feature>
<name>A0ABT5ZE42_9ACTN</name>
<proteinExistence type="predicted"/>
<feature type="transmembrane region" description="Helical" evidence="9">
    <location>
        <begin position="158"/>
        <end position="175"/>
    </location>
</feature>
<protein>
    <recommendedName>
        <fullName evidence="2">histidine kinase</fullName>
        <ecNumber evidence="2">2.7.13.3</ecNumber>
    </recommendedName>
</protein>
<keyword evidence="9" id="KW-0472">Membrane</keyword>
<comment type="catalytic activity">
    <reaction evidence="1">
        <text>ATP + protein L-histidine = ADP + protein N-phospho-L-histidine.</text>
        <dbReference type="EC" id="2.7.13.3"/>
    </reaction>
</comment>
<dbReference type="EMBL" id="JARJBC010000001">
    <property type="protein sequence ID" value="MDF3288097.1"/>
    <property type="molecule type" value="Genomic_DNA"/>
</dbReference>
<comment type="caution">
    <text evidence="12">The sequence shown here is derived from an EMBL/GenBank/DDBJ whole genome shotgun (WGS) entry which is preliminary data.</text>
</comment>